<evidence type="ECO:0000313" key="1">
    <source>
        <dbReference type="EMBL" id="GAI24670.1"/>
    </source>
</evidence>
<dbReference type="InterPro" id="IPR004211">
    <property type="entry name" value="Endonuclease_7"/>
</dbReference>
<dbReference type="InterPro" id="IPR038563">
    <property type="entry name" value="Endonuclease_7_sf"/>
</dbReference>
<sequence>GRLLNRQYNMTLDEYDKLAEHQNNVCLLCGELEVGRRLAVDHNHKTGKIRGLLCQRCNCCIGFIESKNLPIKDIQKYLEK</sequence>
<evidence type="ECO:0008006" key="2">
    <source>
        <dbReference type="Google" id="ProtNLM"/>
    </source>
</evidence>
<organism evidence="1">
    <name type="scientific">marine sediment metagenome</name>
    <dbReference type="NCBI Taxonomy" id="412755"/>
    <lineage>
        <taxon>unclassified sequences</taxon>
        <taxon>metagenomes</taxon>
        <taxon>ecological metagenomes</taxon>
    </lineage>
</organism>
<feature type="non-terminal residue" evidence="1">
    <location>
        <position position="1"/>
    </location>
</feature>
<dbReference type="InterPro" id="IPR044925">
    <property type="entry name" value="His-Me_finger_sf"/>
</dbReference>
<comment type="caution">
    <text evidence="1">The sequence shown here is derived from an EMBL/GenBank/DDBJ whole genome shotgun (WGS) entry which is preliminary data.</text>
</comment>
<dbReference type="Pfam" id="PF02945">
    <property type="entry name" value="Endonuclease_7"/>
    <property type="match status" value="1"/>
</dbReference>
<dbReference type="Gene3D" id="3.40.1800.10">
    <property type="entry name" value="His-Me finger endonucleases"/>
    <property type="match status" value="1"/>
</dbReference>
<dbReference type="SUPFAM" id="SSF54060">
    <property type="entry name" value="His-Me finger endonucleases"/>
    <property type="match status" value="1"/>
</dbReference>
<gene>
    <name evidence="1" type="ORF">S06H3_25864</name>
</gene>
<name>X1NCX4_9ZZZZ</name>
<accession>X1NCX4</accession>
<dbReference type="EMBL" id="BARV01014911">
    <property type="protein sequence ID" value="GAI24670.1"/>
    <property type="molecule type" value="Genomic_DNA"/>
</dbReference>
<dbReference type="AlphaFoldDB" id="X1NCX4"/>
<reference evidence="1" key="1">
    <citation type="journal article" date="2014" name="Front. Microbiol.">
        <title>High frequency of phylogenetically diverse reductive dehalogenase-homologous genes in deep subseafloor sedimentary metagenomes.</title>
        <authorList>
            <person name="Kawai M."/>
            <person name="Futagami T."/>
            <person name="Toyoda A."/>
            <person name="Takaki Y."/>
            <person name="Nishi S."/>
            <person name="Hori S."/>
            <person name="Arai W."/>
            <person name="Tsubouchi T."/>
            <person name="Morono Y."/>
            <person name="Uchiyama I."/>
            <person name="Ito T."/>
            <person name="Fujiyama A."/>
            <person name="Inagaki F."/>
            <person name="Takami H."/>
        </authorList>
    </citation>
    <scope>NUCLEOTIDE SEQUENCE</scope>
    <source>
        <strain evidence="1">Expedition CK06-06</strain>
    </source>
</reference>
<proteinExistence type="predicted"/>
<protein>
    <recommendedName>
        <fullName evidence="2">Recombination endonuclease VII</fullName>
    </recommendedName>
</protein>